<comment type="similarity">
    <text evidence="2 10">Belongs to the purine nucleoside phosphorylase YfiH/LACC1 family.</text>
</comment>
<evidence type="ECO:0000313" key="12">
    <source>
        <dbReference type="Proteomes" id="UP000223913"/>
    </source>
</evidence>
<gene>
    <name evidence="11" type="ORF">CRP01_18210</name>
</gene>
<dbReference type="InterPro" id="IPR038371">
    <property type="entry name" value="Cu_polyphenol_OxRdtase_sf"/>
</dbReference>
<dbReference type="GO" id="GO:0005507">
    <property type="term" value="F:copper ion binding"/>
    <property type="evidence" value="ECO:0007669"/>
    <property type="project" value="TreeGrafter"/>
</dbReference>
<dbReference type="CDD" id="cd16833">
    <property type="entry name" value="YfiH"/>
    <property type="match status" value="1"/>
</dbReference>
<evidence type="ECO:0000256" key="1">
    <source>
        <dbReference type="ARBA" id="ARBA00000553"/>
    </source>
</evidence>
<comment type="catalytic activity">
    <reaction evidence="9">
        <text>S-methyl-5'-thioadenosine + phosphate = 5-(methylsulfanyl)-alpha-D-ribose 1-phosphate + adenine</text>
        <dbReference type="Rhea" id="RHEA:11852"/>
        <dbReference type="ChEBI" id="CHEBI:16708"/>
        <dbReference type="ChEBI" id="CHEBI:17509"/>
        <dbReference type="ChEBI" id="CHEBI:43474"/>
        <dbReference type="ChEBI" id="CHEBI:58533"/>
        <dbReference type="EC" id="2.4.2.28"/>
    </reaction>
    <physiologicalReaction direction="left-to-right" evidence="9">
        <dbReference type="Rhea" id="RHEA:11853"/>
    </physiologicalReaction>
</comment>
<dbReference type="PANTHER" id="PTHR30616:SF2">
    <property type="entry name" value="PURINE NUCLEOSIDE PHOSPHORYLASE LACC1"/>
    <property type="match status" value="1"/>
</dbReference>
<evidence type="ECO:0000256" key="5">
    <source>
        <dbReference type="ARBA" id="ARBA00022801"/>
    </source>
</evidence>
<dbReference type="Gene3D" id="3.60.140.10">
    <property type="entry name" value="CNF1/YfiH-like putative cysteine hydrolases"/>
    <property type="match status" value="1"/>
</dbReference>
<keyword evidence="12" id="KW-1185">Reference proteome</keyword>
<comment type="caution">
    <text evidence="11">The sequence shown here is derived from an EMBL/GenBank/DDBJ whole genome shotgun (WGS) entry which is preliminary data.</text>
</comment>
<keyword evidence="4" id="KW-0479">Metal-binding</keyword>
<evidence type="ECO:0000256" key="9">
    <source>
        <dbReference type="ARBA" id="ARBA00049893"/>
    </source>
</evidence>
<evidence type="ECO:0000256" key="6">
    <source>
        <dbReference type="ARBA" id="ARBA00022833"/>
    </source>
</evidence>
<dbReference type="Proteomes" id="UP000223913">
    <property type="component" value="Unassembled WGS sequence"/>
</dbReference>
<dbReference type="GO" id="GO:0016787">
    <property type="term" value="F:hydrolase activity"/>
    <property type="evidence" value="ECO:0007669"/>
    <property type="project" value="UniProtKB-KW"/>
</dbReference>
<evidence type="ECO:0000313" key="11">
    <source>
        <dbReference type="EMBL" id="PHN04965.1"/>
    </source>
</evidence>
<dbReference type="Pfam" id="PF02578">
    <property type="entry name" value="Cu-oxidase_4"/>
    <property type="match status" value="1"/>
</dbReference>
<evidence type="ECO:0000256" key="10">
    <source>
        <dbReference type="RuleBase" id="RU361274"/>
    </source>
</evidence>
<dbReference type="InterPro" id="IPR003730">
    <property type="entry name" value="Cu_polyphenol_OxRdtase"/>
</dbReference>
<keyword evidence="3" id="KW-0808">Transferase</keyword>
<dbReference type="InterPro" id="IPR011324">
    <property type="entry name" value="Cytotoxic_necrot_fac-like_cat"/>
</dbReference>
<organism evidence="11 12">
    <name type="scientific">Flavilitoribacter nigricans (strain ATCC 23147 / DSM 23189 / NBRC 102662 / NCIMB 1420 / SS-2)</name>
    <name type="common">Lewinella nigricans</name>
    <dbReference type="NCBI Taxonomy" id="1122177"/>
    <lineage>
        <taxon>Bacteria</taxon>
        <taxon>Pseudomonadati</taxon>
        <taxon>Bacteroidota</taxon>
        <taxon>Saprospiria</taxon>
        <taxon>Saprospirales</taxon>
        <taxon>Lewinellaceae</taxon>
        <taxon>Flavilitoribacter</taxon>
    </lineage>
</organism>
<reference evidence="11 12" key="1">
    <citation type="submission" date="2017-10" db="EMBL/GenBank/DDBJ databases">
        <title>The draft genome sequence of Lewinella nigricans NBRC 102662.</title>
        <authorList>
            <person name="Wang K."/>
        </authorList>
    </citation>
    <scope>NUCLEOTIDE SEQUENCE [LARGE SCALE GENOMIC DNA]</scope>
    <source>
        <strain evidence="11 12">NBRC 102662</strain>
    </source>
</reference>
<evidence type="ECO:0000256" key="2">
    <source>
        <dbReference type="ARBA" id="ARBA00007353"/>
    </source>
</evidence>
<dbReference type="GO" id="GO:0017061">
    <property type="term" value="F:S-methyl-5-thioadenosine phosphorylase activity"/>
    <property type="evidence" value="ECO:0007669"/>
    <property type="project" value="UniProtKB-EC"/>
</dbReference>
<dbReference type="RefSeq" id="WP_099151510.1">
    <property type="nucleotide sequence ID" value="NZ_PDUD01000023.1"/>
</dbReference>
<evidence type="ECO:0000256" key="3">
    <source>
        <dbReference type="ARBA" id="ARBA00022679"/>
    </source>
</evidence>
<dbReference type="PANTHER" id="PTHR30616">
    <property type="entry name" value="UNCHARACTERIZED PROTEIN YFIH"/>
    <property type="match status" value="1"/>
</dbReference>
<evidence type="ECO:0000256" key="7">
    <source>
        <dbReference type="ARBA" id="ARBA00047989"/>
    </source>
</evidence>
<comment type="catalytic activity">
    <reaction evidence="1">
        <text>inosine + phosphate = alpha-D-ribose 1-phosphate + hypoxanthine</text>
        <dbReference type="Rhea" id="RHEA:27646"/>
        <dbReference type="ChEBI" id="CHEBI:17368"/>
        <dbReference type="ChEBI" id="CHEBI:17596"/>
        <dbReference type="ChEBI" id="CHEBI:43474"/>
        <dbReference type="ChEBI" id="CHEBI:57720"/>
        <dbReference type="EC" id="2.4.2.1"/>
    </reaction>
    <physiologicalReaction direction="left-to-right" evidence="1">
        <dbReference type="Rhea" id="RHEA:27647"/>
    </physiologicalReaction>
</comment>
<proteinExistence type="inferred from homology"/>
<evidence type="ECO:0000256" key="8">
    <source>
        <dbReference type="ARBA" id="ARBA00048968"/>
    </source>
</evidence>
<accession>A0A2D0N907</accession>
<comment type="catalytic activity">
    <reaction evidence="8">
        <text>adenosine + phosphate = alpha-D-ribose 1-phosphate + adenine</text>
        <dbReference type="Rhea" id="RHEA:27642"/>
        <dbReference type="ChEBI" id="CHEBI:16335"/>
        <dbReference type="ChEBI" id="CHEBI:16708"/>
        <dbReference type="ChEBI" id="CHEBI:43474"/>
        <dbReference type="ChEBI" id="CHEBI:57720"/>
        <dbReference type="EC" id="2.4.2.1"/>
    </reaction>
    <physiologicalReaction direction="left-to-right" evidence="8">
        <dbReference type="Rhea" id="RHEA:27643"/>
    </physiologicalReaction>
</comment>
<comment type="catalytic activity">
    <reaction evidence="7">
        <text>adenosine + H2O + H(+) = inosine + NH4(+)</text>
        <dbReference type="Rhea" id="RHEA:24408"/>
        <dbReference type="ChEBI" id="CHEBI:15377"/>
        <dbReference type="ChEBI" id="CHEBI:15378"/>
        <dbReference type="ChEBI" id="CHEBI:16335"/>
        <dbReference type="ChEBI" id="CHEBI:17596"/>
        <dbReference type="ChEBI" id="CHEBI:28938"/>
        <dbReference type="EC" id="3.5.4.4"/>
    </reaction>
    <physiologicalReaction direction="left-to-right" evidence="7">
        <dbReference type="Rhea" id="RHEA:24409"/>
    </physiologicalReaction>
</comment>
<dbReference type="AlphaFoldDB" id="A0A2D0N907"/>
<protein>
    <recommendedName>
        <fullName evidence="10">Purine nucleoside phosphorylase</fullName>
    </recommendedName>
</protein>
<name>A0A2D0N907_FLAN2</name>
<keyword evidence="5" id="KW-0378">Hydrolase</keyword>
<sequence>MTADESLQLHYPTIFADFPTLAAAQSTRYGGVSQPPYDSLNLGLHTEDDREAVLENRKRFFAACGFRPDQTAGSHQVHGAEVLKVDAAGYFTGYDALITDQTGILLTVTVADCTPILLYDPVRRAMAAVHAGWKGTVSRIVVRALDAMREHYGTEPADCRAYIGTCIDHCDFEVDADVADHFTDTHKHWDEAKGKFLVNLKQTNRDHLQQAGLPGQQIECSPYSTFSRHRDFFSHRFEKGKTGRMLAAIGLRS</sequence>
<dbReference type="NCBIfam" id="TIGR00726">
    <property type="entry name" value="peptidoglycan editing factor PgeF"/>
    <property type="match status" value="1"/>
</dbReference>
<dbReference type="OrthoDB" id="4279at2"/>
<evidence type="ECO:0000256" key="4">
    <source>
        <dbReference type="ARBA" id="ARBA00022723"/>
    </source>
</evidence>
<keyword evidence="6" id="KW-0862">Zinc</keyword>
<dbReference type="EMBL" id="PDUD01000023">
    <property type="protein sequence ID" value="PHN04965.1"/>
    <property type="molecule type" value="Genomic_DNA"/>
</dbReference>
<dbReference type="SUPFAM" id="SSF64438">
    <property type="entry name" value="CNF1/YfiH-like putative cysteine hydrolases"/>
    <property type="match status" value="1"/>
</dbReference>